<evidence type="ECO:0000256" key="2">
    <source>
        <dbReference type="ARBA" id="ARBA00004696"/>
    </source>
</evidence>
<dbReference type="HAMAP" id="MF_00134_B">
    <property type="entry name" value="IGPS_B"/>
    <property type="match status" value="1"/>
</dbReference>
<evidence type="ECO:0000256" key="7">
    <source>
        <dbReference type="ARBA" id="ARBA00023239"/>
    </source>
</evidence>
<evidence type="ECO:0000256" key="5">
    <source>
        <dbReference type="ARBA" id="ARBA00022822"/>
    </source>
</evidence>
<gene>
    <name evidence="8 10" type="primary">trpC</name>
    <name evidence="10" type="ORF">PEDI_16360</name>
</gene>
<dbReference type="GO" id="GO:0000162">
    <property type="term" value="P:L-tryptophan biosynthetic process"/>
    <property type="evidence" value="ECO:0007669"/>
    <property type="project" value="UniProtKB-UniRule"/>
</dbReference>
<evidence type="ECO:0000256" key="3">
    <source>
        <dbReference type="ARBA" id="ARBA00022605"/>
    </source>
</evidence>
<feature type="domain" description="Indole-3-glycerol phosphate synthase" evidence="9">
    <location>
        <begin position="4"/>
        <end position="254"/>
    </location>
</feature>
<evidence type="ECO:0000256" key="4">
    <source>
        <dbReference type="ARBA" id="ARBA00022793"/>
    </source>
</evidence>
<reference evidence="10 11" key="1">
    <citation type="submission" date="2021-12" db="EMBL/GenBank/DDBJ databases">
        <title>Genome sequencing of bacteria with rrn-lacking chromosome and rrn-plasmid.</title>
        <authorList>
            <person name="Anda M."/>
            <person name="Iwasaki W."/>
        </authorList>
    </citation>
    <scope>NUCLEOTIDE SEQUENCE [LARGE SCALE GENOMIC DNA]</scope>
    <source>
        <strain evidence="10 11">NBRC 15940</strain>
    </source>
</reference>
<dbReference type="Pfam" id="PF00218">
    <property type="entry name" value="IGPS"/>
    <property type="match status" value="1"/>
</dbReference>
<dbReference type="Gene3D" id="3.20.20.70">
    <property type="entry name" value="Aldolase class I"/>
    <property type="match status" value="1"/>
</dbReference>
<evidence type="ECO:0000256" key="1">
    <source>
        <dbReference type="ARBA" id="ARBA00001633"/>
    </source>
</evidence>
<name>A0AAN4VXJ2_9BACT</name>
<protein>
    <recommendedName>
        <fullName evidence="8">Indole-3-glycerol phosphate synthase</fullName>
        <shortName evidence="8">IGPS</shortName>
        <ecNumber evidence="8">4.1.1.48</ecNumber>
    </recommendedName>
</protein>
<keyword evidence="7 8" id="KW-0456">Lyase</keyword>
<evidence type="ECO:0000313" key="10">
    <source>
        <dbReference type="EMBL" id="GJM61084.1"/>
    </source>
</evidence>
<dbReference type="GO" id="GO:0004425">
    <property type="term" value="F:indole-3-glycerol-phosphate synthase activity"/>
    <property type="evidence" value="ECO:0007669"/>
    <property type="project" value="UniProtKB-UniRule"/>
</dbReference>
<evidence type="ECO:0000256" key="8">
    <source>
        <dbReference type="HAMAP-Rule" id="MF_00134"/>
    </source>
</evidence>
<dbReference type="InterPro" id="IPR045186">
    <property type="entry name" value="Indole-3-glycerol_P_synth"/>
</dbReference>
<dbReference type="InterPro" id="IPR013785">
    <property type="entry name" value="Aldolase_TIM"/>
</dbReference>
<dbReference type="FunFam" id="3.20.20.70:FF:000024">
    <property type="entry name" value="Indole-3-glycerol phosphate synthase"/>
    <property type="match status" value="1"/>
</dbReference>
<dbReference type="GO" id="GO:0004640">
    <property type="term" value="F:phosphoribosylanthranilate isomerase activity"/>
    <property type="evidence" value="ECO:0007669"/>
    <property type="project" value="TreeGrafter"/>
</dbReference>
<accession>A0AAN4VXJ2</accession>
<comment type="pathway">
    <text evidence="2 8">Amino-acid biosynthesis; L-tryptophan biosynthesis; L-tryptophan from chorismate: step 4/5.</text>
</comment>
<keyword evidence="6 8" id="KW-0057">Aromatic amino acid biosynthesis</keyword>
<evidence type="ECO:0000313" key="11">
    <source>
        <dbReference type="Proteomes" id="UP001310022"/>
    </source>
</evidence>
<evidence type="ECO:0000259" key="9">
    <source>
        <dbReference type="Pfam" id="PF00218"/>
    </source>
</evidence>
<dbReference type="EMBL" id="BQKE01000001">
    <property type="protein sequence ID" value="GJM61084.1"/>
    <property type="molecule type" value="Genomic_DNA"/>
</dbReference>
<proteinExistence type="inferred from homology"/>
<dbReference type="InterPro" id="IPR011060">
    <property type="entry name" value="RibuloseP-bd_barrel"/>
</dbReference>
<dbReference type="Proteomes" id="UP001310022">
    <property type="component" value="Unassembled WGS sequence"/>
</dbReference>
<dbReference type="PANTHER" id="PTHR22854">
    <property type="entry name" value="TRYPTOPHAN BIOSYNTHESIS PROTEIN"/>
    <property type="match status" value="1"/>
</dbReference>
<comment type="catalytic activity">
    <reaction evidence="1 8">
        <text>1-(2-carboxyphenylamino)-1-deoxy-D-ribulose 5-phosphate + H(+) = (1S,2R)-1-C-(indol-3-yl)glycerol 3-phosphate + CO2 + H2O</text>
        <dbReference type="Rhea" id="RHEA:23476"/>
        <dbReference type="ChEBI" id="CHEBI:15377"/>
        <dbReference type="ChEBI" id="CHEBI:15378"/>
        <dbReference type="ChEBI" id="CHEBI:16526"/>
        <dbReference type="ChEBI" id="CHEBI:58613"/>
        <dbReference type="ChEBI" id="CHEBI:58866"/>
        <dbReference type="EC" id="4.1.1.48"/>
    </reaction>
</comment>
<dbReference type="EC" id="4.1.1.48" evidence="8"/>
<keyword evidence="4 8" id="KW-0210">Decarboxylase</keyword>
<dbReference type="PANTHER" id="PTHR22854:SF2">
    <property type="entry name" value="INDOLE-3-GLYCEROL-PHOSPHATE SYNTHASE"/>
    <property type="match status" value="1"/>
</dbReference>
<evidence type="ECO:0000256" key="6">
    <source>
        <dbReference type="ARBA" id="ARBA00023141"/>
    </source>
</evidence>
<dbReference type="SUPFAM" id="SSF51366">
    <property type="entry name" value="Ribulose-phoshate binding barrel"/>
    <property type="match status" value="1"/>
</dbReference>
<dbReference type="NCBIfam" id="NF001377">
    <property type="entry name" value="PRK00278.2-4"/>
    <property type="match status" value="1"/>
</dbReference>
<dbReference type="AlphaFoldDB" id="A0AAN4VXJ2"/>
<organism evidence="10 11">
    <name type="scientific">Persicobacter diffluens</name>
    <dbReference type="NCBI Taxonomy" id="981"/>
    <lineage>
        <taxon>Bacteria</taxon>
        <taxon>Pseudomonadati</taxon>
        <taxon>Bacteroidota</taxon>
        <taxon>Cytophagia</taxon>
        <taxon>Cytophagales</taxon>
        <taxon>Persicobacteraceae</taxon>
        <taxon>Persicobacter</taxon>
    </lineage>
</organism>
<dbReference type="RefSeq" id="WP_338236704.1">
    <property type="nucleotide sequence ID" value="NZ_BQKE01000001.1"/>
</dbReference>
<keyword evidence="11" id="KW-1185">Reference proteome</keyword>
<dbReference type="InterPro" id="IPR013798">
    <property type="entry name" value="Indole-3-glycerol_P_synth_dom"/>
</dbReference>
<keyword evidence="3 8" id="KW-0028">Amino-acid biosynthesis</keyword>
<comment type="caution">
    <text evidence="10">The sequence shown here is derived from an EMBL/GenBank/DDBJ whole genome shotgun (WGS) entry which is preliminary data.</text>
</comment>
<sequence length="261" mass="28519">MNILDKIILAKKEEVAAAKAKVSTTAIEQMPLFERVCPSLADSLKSHPYGIISEFKRQSPSKGLINGSAKPVETAKGYEAAGAAAISCLTDEPFFGGTLADLSAVRGAVDIPVLRKEFIVDEYQILEAKGYGADIILLIASALSVEECHQFAAFAKSLGLNTLLEVHDKEELLKYQNEDMDVVGVNNRNLKTFVTDYRQSLELLPFFPSGTVKISESGLHEVSQLKELKAAGFDGFLIGENFMKTENPGQAIQDFMQQLKE</sequence>
<comment type="similarity">
    <text evidence="8">Belongs to the TrpC family.</text>
</comment>
<keyword evidence="5 8" id="KW-0822">Tryptophan biosynthesis</keyword>
<dbReference type="CDD" id="cd00331">
    <property type="entry name" value="IGPS"/>
    <property type="match status" value="1"/>
</dbReference>